<gene>
    <name evidence="2" type="ORF">F4827_002213</name>
</gene>
<dbReference type="PANTHER" id="PTHR43760">
    <property type="entry name" value="ENDORIBONUCLEASE-RELATED"/>
    <property type="match status" value="1"/>
</dbReference>
<dbReference type="CDD" id="cd02199">
    <property type="entry name" value="YjgF_YER057c_UK114_like_1"/>
    <property type="match status" value="1"/>
</dbReference>
<dbReference type="InterPro" id="IPR035959">
    <property type="entry name" value="RutC-like_sf"/>
</dbReference>
<dbReference type="SUPFAM" id="SSF55298">
    <property type="entry name" value="YjgF-like"/>
    <property type="match status" value="1"/>
</dbReference>
<keyword evidence="3" id="KW-1185">Reference proteome</keyword>
<dbReference type="RefSeq" id="WP_183723844.1">
    <property type="nucleotide sequence ID" value="NZ_JACHBW010000005.1"/>
</dbReference>
<dbReference type="PANTHER" id="PTHR43760:SF1">
    <property type="entry name" value="ENDORIBONUCLEASE L-PSP_CHORISMATE MUTASE-LIKE DOMAIN-CONTAINING PROTEIN"/>
    <property type="match status" value="1"/>
</dbReference>
<organism evidence="2 3">
    <name type="scientific">Paraburkholderia bannensis</name>
    <dbReference type="NCBI Taxonomy" id="765414"/>
    <lineage>
        <taxon>Bacteria</taxon>
        <taxon>Pseudomonadati</taxon>
        <taxon>Pseudomonadota</taxon>
        <taxon>Betaproteobacteria</taxon>
        <taxon>Burkholderiales</taxon>
        <taxon>Burkholderiaceae</taxon>
        <taxon>Paraburkholderia</taxon>
    </lineage>
</organism>
<dbReference type="EMBL" id="JACHBW010000005">
    <property type="protein sequence ID" value="MBB6102364.1"/>
    <property type="molecule type" value="Genomic_DNA"/>
</dbReference>
<dbReference type="Pfam" id="PF14588">
    <property type="entry name" value="YjgF_endoribonc"/>
    <property type="match status" value="1"/>
</dbReference>
<reference evidence="2 3" key="1">
    <citation type="submission" date="2020-08" db="EMBL/GenBank/DDBJ databases">
        <title>Above-ground endophytic microbial communities from plants in different locations in the United States.</title>
        <authorList>
            <person name="Frank C."/>
        </authorList>
    </citation>
    <scope>NUCLEOTIDE SEQUENCE [LARGE SCALE GENOMIC DNA]</scope>
    <source>
        <strain evidence="2 3">WP4_2_2</strain>
    </source>
</reference>
<accession>A0A7W9TW01</accession>
<dbReference type="InterPro" id="IPR013813">
    <property type="entry name" value="Endoribo_LPSP/chorism_mut-like"/>
</dbReference>
<evidence type="ECO:0000259" key="1">
    <source>
        <dbReference type="Pfam" id="PF14588"/>
    </source>
</evidence>
<proteinExistence type="predicted"/>
<evidence type="ECO:0000313" key="3">
    <source>
        <dbReference type="Proteomes" id="UP000571554"/>
    </source>
</evidence>
<sequence>MNADDKLAALTEGYSGATAPAANYRNATRWGNLLFLSGKSSRRSVEGRLGVEIDLDEGRQIARDVALELLLVLREELGSLSRVGQFIELQGFINASEDFREHARVLDGASDLLVEVLGSVGVHARSVLGAVSLRGAQPVILRAVVGIGDQEALRD</sequence>
<dbReference type="Proteomes" id="UP000571554">
    <property type="component" value="Unassembled WGS sequence"/>
</dbReference>
<feature type="domain" description="Endoribonuclease L-PSP/chorismate mutase-like" evidence="1">
    <location>
        <begin position="33"/>
        <end position="128"/>
    </location>
</feature>
<evidence type="ECO:0000313" key="2">
    <source>
        <dbReference type="EMBL" id="MBB6102364.1"/>
    </source>
</evidence>
<comment type="caution">
    <text evidence="2">The sequence shown here is derived from an EMBL/GenBank/DDBJ whole genome shotgun (WGS) entry which is preliminary data.</text>
</comment>
<protein>
    <submittedName>
        <fullName evidence="2">Enamine deaminase RidA (YjgF/YER057c/UK114 family)</fullName>
    </submittedName>
</protein>
<dbReference type="Gene3D" id="3.30.1330.40">
    <property type="entry name" value="RutC-like"/>
    <property type="match status" value="1"/>
</dbReference>
<dbReference type="AlphaFoldDB" id="A0A7W9TW01"/>
<name>A0A7W9TW01_9BURK</name>